<dbReference type="GO" id="GO:0000981">
    <property type="term" value="F:DNA-binding transcription factor activity, RNA polymerase II-specific"/>
    <property type="evidence" value="ECO:0007669"/>
    <property type="project" value="InterPro"/>
</dbReference>
<accession>A0A0N8H8S8</accession>
<evidence type="ECO:0000256" key="5">
    <source>
        <dbReference type="SAM" id="MobiDB-lite"/>
    </source>
</evidence>
<dbReference type="CDD" id="cd00067">
    <property type="entry name" value="GAL4"/>
    <property type="match status" value="1"/>
</dbReference>
<organism evidence="7 8">
    <name type="scientific">Neonectria ditissima</name>
    <dbReference type="NCBI Taxonomy" id="78410"/>
    <lineage>
        <taxon>Eukaryota</taxon>
        <taxon>Fungi</taxon>
        <taxon>Dikarya</taxon>
        <taxon>Ascomycota</taxon>
        <taxon>Pezizomycotina</taxon>
        <taxon>Sordariomycetes</taxon>
        <taxon>Hypocreomycetidae</taxon>
        <taxon>Hypocreales</taxon>
        <taxon>Nectriaceae</taxon>
        <taxon>Neonectria</taxon>
    </lineage>
</organism>
<dbReference type="PANTHER" id="PTHR47424:SF12">
    <property type="entry name" value="TRANSCRIPTION FACTOR ASQA"/>
    <property type="match status" value="1"/>
</dbReference>
<dbReference type="SMART" id="SM00906">
    <property type="entry name" value="Fungal_trans"/>
    <property type="match status" value="1"/>
</dbReference>
<keyword evidence="8" id="KW-1185">Reference proteome</keyword>
<dbReference type="GO" id="GO:0000978">
    <property type="term" value="F:RNA polymerase II cis-regulatory region sequence-specific DNA binding"/>
    <property type="evidence" value="ECO:0007669"/>
    <property type="project" value="TreeGrafter"/>
</dbReference>
<dbReference type="InterPro" id="IPR007219">
    <property type="entry name" value="XnlR_reg_dom"/>
</dbReference>
<dbReference type="InterPro" id="IPR051127">
    <property type="entry name" value="Fungal_SecMet_Regulators"/>
</dbReference>
<feature type="domain" description="Zn(2)-C6 fungal-type" evidence="6">
    <location>
        <begin position="38"/>
        <end position="65"/>
    </location>
</feature>
<dbReference type="OrthoDB" id="2283488at2759"/>
<keyword evidence="1" id="KW-0479">Metal-binding</keyword>
<evidence type="ECO:0000256" key="4">
    <source>
        <dbReference type="ARBA" id="ARBA00023242"/>
    </source>
</evidence>
<dbReference type="Pfam" id="PF04082">
    <property type="entry name" value="Fungal_trans"/>
    <property type="match status" value="1"/>
</dbReference>
<evidence type="ECO:0000256" key="2">
    <source>
        <dbReference type="ARBA" id="ARBA00023015"/>
    </source>
</evidence>
<evidence type="ECO:0000313" key="8">
    <source>
        <dbReference type="Proteomes" id="UP000050424"/>
    </source>
</evidence>
<dbReference type="GO" id="GO:0000435">
    <property type="term" value="P:positive regulation of transcription from RNA polymerase II promoter by galactose"/>
    <property type="evidence" value="ECO:0007669"/>
    <property type="project" value="TreeGrafter"/>
</dbReference>
<dbReference type="GO" id="GO:0008270">
    <property type="term" value="F:zinc ion binding"/>
    <property type="evidence" value="ECO:0007669"/>
    <property type="project" value="InterPro"/>
</dbReference>
<dbReference type="EMBL" id="LKCW01000008">
    <property type="protein sequence ID" value="KPM45412.1"/>
    <property type="molecule type" value="Genomic_DNA"/>
</dbReference>
<keyword evidence="3" id="KW-0804">Transcription</keyword>
<dbReference type="CDD" id="cd12148">
    <property type="entry name" value="fungal_TF_MHR"/>
    <property type="match status" value="1"/>
</dbReference>
<evidence type="ECO:0000256" key="1">
    <source>
        <dbReference type="ARBA" id="ARBA00022723"/>
    </source>
</evidence>
<dbReference type="PROSITE" id="PS00463">
    <property type="entry name" value="ZN2_CY6_FUNGAL_1"/>
    <property type="match status" value="1"/>
</dbReference>
<dbReference type="GO" id="GO:0005634">
    <property type="term" value="C:nucleus"/>
    <property type="evidence" value="ECO:0007669"/>
    <property type="project" value="TreeGrafter"/>
</dbReference>
<dbReference type="AlphaFoldDB" id="A0A0N8H8S8"/>
<dbReference type="InterPro" id="IPR036864">
    <property type="entry name" value="Zn2-C6_fun-type_DNA-bd_sf"/>
</dbReference>
<feature type="region of interest" description="Disordered" evidence="5">
    <location>
        <begin position="99"/>
        <end position="128"/>
    </location>
</feature>
<dbReference type="Proteomes" id="UP000050424">
    <property type="component" value="Unassembled WGS sequence"/>
</dbReference>
<name>A0A0N8H8S8_9HYPO</name>
<feature type="compositionally biased region" description="Polar residues" evidence="5">
    <location>
        <begin position="206"/>
        <end position="224"/>
    </location>
</feature>
<dbReference type="Pfam" id="PF00172">
    <property type="entry name" value="Zn_clus"/>
    <property type="match status" value="1"/>
</dbReference>
<dbReference type="SUPFAM" id="SSF57701">
    <property type="entry name" value="Zn2/Cys6 DNA-binding domain"/>
    <property type="match status" value="1"/>
</dbReference>
<comment type="caution">
    <text evidence="7">The sequence shown here is derived from an EMBL/GenBank/DDBJ whole genome shotgun (WGS) entry which is preliminary data.</text>
</comment>
<dbReference type="PANTHER" id="PTHR47424">
    <property type="entry name" value="REGULATORY PROTEIN GAL4"/>
    <property type="match status" value="1"/>
</dbReference>
<evidence type="ECO:0000259" key="6">
    <source>
        <dbReference type="PROSITE" id="PS50048"/>
    </source>
</evidence>
<dbReference type="SMART" id="SM00066">
    <property type="entry name" value="GAL4"/>
    <property type="match status" value="1"/>
</dbReference>
<evidence type="ECO:0000256" key="3">
    <source>
        <dbReference type="ARBA" id="ARBA00023163"/>
    </source>
</evidence>
<protein>
    <recommendedName>
        <fullName evidence="6">Zn(2)-C6 fungal-type domain-containing protein</fullName>
    </recommendedName>
</protein>
<dbReference type="PROSITE" id="PS50048">
    <property type="entry name" value="ZN2_CY6_FUNGAL_2"/>
    <property type="match status" value="1"/>
</dbReference>
<reference evidence="7 8" key="1">
    <citation type="submission" date="2015-09" db="EMBL/GenBank/DDBJ databases">
        <title>Draft genome of a European isolate of the apple canker pathogen Neonectria ditissima.</title>
        <authorList>
            <person name="Gomez-Cortecero A."/>
            <person name="Harrison R.J."/>
            <person name="Armitage A.D."/>
        </authorList>
    </citation>
    <scope>NUCLEOTIDE SEQUENCE [LARGE SCALE GENOMIC DNA]</scope>
    <source>
        <strain evidence="7 8">R09/05</strain>
    </source>
</reference>
<proteinExistence type="predicted"/>
<gene>
    <name evidence="7" type="ORF">AK830_g1232</name>
</gene>
<feature type="region of interest" description="Disordered" evidence="5">
    <location>
        <begin position="192"/>
        <end position="229"/>
    </location>
</feature>
<evidence type="ECO:0000313" key="7">
    <source>
        <dbReference type="EMBL" id="KPM45412.1"/>
    </source>
</evidence>
<dbReference type="GO" id="GO:0006351">
    <property type="term" value="P:DNA-templated transcription"/>
    <property type="evidence" value="ECO:0007669"/>
    <property type="project" value="InterPro"/>
</dbReference>
<dbReference type="Gene3D" id="4.10.240.10">
    <property type="entry name" value="Zn(2)-C6 fungal-type DNA-binding domain"/>
    <property type="match status" value="1"/>
</dbReference>
<sequence>MLPLLARGTPEERRSFVAVETPSPLTIRKPPRKQVSRACEHCRLRRVKCDNGRPCRPCRQKGVECNSRGKHNDEARTLPQALREIERLRLRVGELEAELEEANGRRDPEPVLEDPTLPTPTRSPFVDGVDKQVTTSPAHISHDTIHSRPKTHWEGIYTATSRSEQTSYYGPSSAFYFISRIGSFLSQTLQQSFHDQSMQPKGANKTLVSPTSPDGAETNTSPHTEGSRPFMSRTQEEYFLSLFWESHHVNTPIVDEGQFREHYDSLWQKSRQYRKPSALVDIILAISMQYGWAFLLQDASSTAPRSGQYDDASIAGRFYYRRSQNIIAAELESPSLTTLQCHIFSVVYLCCASFQNMAHTTLAVAIRTAQMLGLHLEPPETMPRSERELRKRIWWVAYTIEAKTCMKLGRPFSVQKSQVTVSMPADDVEAASLCESSFGSYDKEVTWLTYSCQTQKFIAATVDLYHDLYDKCSDILGQRGQGSFYKDTPGLEACAQFLATQTPSLEAWVQQVPAGLKLKRRGDGSPFSVDRSAVVFEASAPLWLQRNRICLELIYHTMYTNLYRPFINFTPSSRTYAPTAERHAAACANHAIAHTHIMHQVLKETDLMNGWQEFFLWQWNATVNLVGFVLAYPINPVTATARQAIEKAIEVFEVYGSNFAVAASATSVTRDLTEKADLLVSRLRSGIAATVCVGPGADAGQDGSDSAVIDGPEGIEPLEGEGLTEFMDWALTVDSFNSFEDLFANANGSMEWWGVGPV</sequence>
<keyword evidence="2" id="KW-0805">Transcription regulation</keyword>
<dbReference type="InterPro" id="IPR001138">
    <property type="entry name" value="Zn2Cys6_DnaBD"/>
</dbReference>
<keyword evidence="4" id="KW-0539">Nucleus</keyword>